<dbReference type="EMBL" id="JAHQIW010001551">
    <property type="protein sequence ID" value="KAJ1352852.1"/>
    <property type="molecule type" value="Genomic_DNA"/>
</dbReference>
<feature type="transmembrane region" description="Helical" evidence="2">
    <location>
        <begin position="263"/>
        <end position="284"/>
    </location>
</feature>
<gene>
    <name evidence="3" type="primary">GTL-1_1</name>
    <name evidence="3" type="ORF">KIN20_009336</name>
</gene>
<evidence type="ECO:0000256" key="1">
    <source>
        <dbReference type="SAM" id="MobiDB-lite"/>
    </source>
</evidence>
<evidence type="ECO:0000256" key="2">
    <source>
        <dbReference type="SAM" id="Phobius"/>
    </source>
</evidence>
<feature type="compositionally biased region" description="Basic and acidic residues" evidence="1">
    <location>
        <begin position="95"/>
        <end position="107"/>
    </location>
</feature>
<feature type="transmembrane region" description="Helical" evidence="2">
    <location>
        <begin position="363"/>
        <end position="382"/>
    </location>
</feature>
<keyword evidence="2" id="KW-0472">Membrane</keyword>
<feature type="transmembrane region" description="Helical" evidence="2">
    <location>
        <begin position="337"/>
        <end position="357"/>
    </location>
</feature>
<sequence>MVLSSAASLSFSAPQFEVYLPPRTTYIRYNRLVLGSLLIPAGIFMMEYKTKEELMLQPRTFAEHLEENSDSDTSSLSGETSYSDTSSSDSEEETCNEKMTRQHANSEKEPLPLGFQQLMMDKLHFTSLKDCIMNGNGLIVTPQNQKHSSRCPNMRNPSTYVWNSHMYNDEGDPLKKHQRSISWRRKLREFYSAPITTFWIWSLSFYIFLIALSYTLLIKTERYPTWVECYLISYVVVWLIELLRKLVMIVMIDRKQKIWRKVVFYFGNYRNGVLLVATTTYVIAFLMRCDPSSRMIGRVLLVCNSVLWSLKLLDYLRVFRQLGPYITMAAEMIPRMLPILSMVFVALLAFGLIREAITYPYENWSWLLVRNIFYKPYFMLYGEVYAARDRHMWRRKWVIYEKCNSLVLKLMLSSFSVWSGYGDHSSGPSKDIGK</sequence>
<keyword evidence="2" id="KW-0812">Transmembrane</keyword>
<feature type="transmembrane region" description="Helical" evidence="2">
    <location>
        <begin position="223"/>
        <end position="243"/>
    </location>
</feature>
<name>A0AAD5MQE1_PARTN</name>
<accession>A0AAD5MQE1</accession>
<feature type="transmembrane region" description="Helical" evidence="2">
    <location>
        <begin position="190"/>
        <end position="217"/>
    </location>
</feature>
<dbReference type="AlphaFoldDB" id="A0AAD5MQE1"/>
<organism evidence="3 4">
    <name type="scientific">Parelaphostrongylus tenuis</name>
    <name type="common">Meningeal worm</name>
    <dbReference type="NCBI Taxonomy" id="148309"/>
    <lineage>
        <taxon>Eukaryota</taxon>
        <taxon>Metazoa</taxon>
        <taxon>Ecdysozoa</taxon>
        <taxon>Nematoda</taxon>
        <taxon>Chromadorea</taxon>
        <taxon>Rhabditida</taxon>
        <taxon>Rhabditina</taxon>
        <taxon>Rhabditomorpha</taxon>
        <taxon>Strongyloidea</taxon>
        <taxon>Metastrongylidae</taxon>
        <taxon>Parelaphostrongylus</taxon>
    </lineage>
</organism>
<keyword evidence="2" id="KW-1133">Transmembrane helix</keyword>
<feature type="region of interest" description="Disordered" evidence="1">
    <location>
        <begin position="65"/>
        <end position="107"/>
    </location>
</feature>
<protein>
    <submittedName>
        <fullName evidence="3">Ion transport protein</fullName>
    </submittedName>
</protein>
<comment type="caution">
    <text evidence="3">The sequence shown here is derived from an EMBL/GenBank/DDBJ whole genome shotgun (WGS) entry which is preliminary data.</text>
</comment>
<dbReference type="PANTHER" id="PTHR13800">
    <property type="entry name" value="TRANSIENT RECEPTOR POTENTIAL CATION CHANNEL, SUBFAMILY M, MEMBER 6"/>
    <property type="match status" value="1"/>
</dbReference>
<dbReference type="GO" id="GO:0030001">
    <property type="term" value="P:metal ion transport"/>
    <property type="evidence" value="ECO:0007669"/>
    <property type="project" value="TreeGrafter"/>
</dbReference>
<dbReference type="GO" id="GO:0005261">
    <property type="term" value="F:monoatomic cation channel activity"/>
    <property type="evidence" value="ECO:0007669"/>
    <property type="project" value="TreeGrafter"/>
</dbReference>
<evidence type="ECO:0000313" key="4">
    <source>
        <dbReference type="Proteomes" id="UP001196413"/>
    </source>
</evidence>
<evidence type="ECO:0000313" key="3">
    <source>
        <dbReference type="EMBL" id="KAJ1352852.1"/>
    </source>
</evidence>
<dbReference type="Proteomes" id="UP001196413">
    <property type="component" value="Unassembled WGS sequence"/>
</dbReference>
<reference evidence="3" key="1">
    <citation type="submission" date="2021-06" db="EMBL/GenBank/DDBJ databases">
        <title>Parelaphostrongylus tenuis whole genome reference sequence.</title>
        <authorList>
            <person name="Garwood T.J."/>
            <person name="Larsen P.A."/>
            <person name="Fountain-Jones N.M."/>
            <person name="Garbe J.R."/>
            <person name="Macchietto M.G."/>
            <person name="Kania S.A."/>
            <person name="Gerhold R.W."/>
            <person name="Richards J.E."/>
            <person name="Wolf T.M."/>
        </authorList>
    </citation>
    <scope>NUCLEOTIDE SEQUENCE</scope>
    <source>
        <strain evidence="3">MNPRO001-30</strain>
        <tissue evidence="3">Meninges</tissue>
    </source>
</reference>
<keyword evidence="4" id="KW-1185">Reference proteome</keyword>
<proteinExistence type="predicted"/>
<dbReference type="GO" id="GO:0005886">
    <property type="term" value="C:plasma membrane"/>
    <property type="evidence" value="ECO:0007669"/>
    <property type="project" value="TreeGrafter"/>
</dbReference>
<dbReference type="InterPro" id="IPR050927">
    <property type="entry name" value="TRPM"/>
</dbReference>
<feature type="compositionally biased region" description="Low complexity" evidence="1">
    <location>
        <begin position="71"/>
        <end position="88"/>
    </location>
</feature>
<dbReference type="PANTHER" id="PTHR13800:SF10">
    <property type="entry name" value="GTL-1"/>
    <property type="match status" value="1"/>
</dbReference>